<keyword evidence="2" id="KW-1185">Reference proteome</keyword>
<comment type="caution">
    <text evidence="1">The sequence shown here is derived from an EMBL/GenBank/DDBJ whole genome shotgun (WGS) entry which is preliminary data.</text>
</comment>
<sequence>CLSSCCLSSFPPSARSSPSPLPAAFAAAVACSAAASLLGAGGGGGRPVGRCAELPQQAAGARPPLSAREARRVVELLCGLLFDPELEDIRLYDLSDAEESDVERSGGDATYGEMSFEMVDWFLERAGTTRMTPFVIWAAAGAGFSCTRRCGRAAARWASSSPRRGTRAR</sequence>
<protein>
    <submittedName>
        <fullName evidence="1">Uncharacterized protein</fullName>
    </submittedName>
</protein>
<evidence type="ECO:0000313" key="2">
    <source>
        <dbReference type="Proteomes" id="UP001189429"/>
    </source>
</evidence>
<proteinExistence type="predicted"/>
<reference evidence="1" key="1">
    <citation type="submission" date="2023-10" db="EMBL/GenBank/DDBJ databases">
        <authorList>
            <person name="Chen Y."/>
            <person name="Shah S."/>
            <person name="Dougan E. K."/>
            <person name="Thang M."/>
            <person name="Chan C."/>
        </authorList>
    </citation>
    <scope>NUCLEOTIDE SEQUENCE [LARGE SCALE GENOMIC DNA]</scope>
</reference>
<name>A0ABN9X486_9DINO</name>
<gene>
    <name evidence="1" type="ORF">PCOR1329_LOCUS72302</name>
</gene>
<dbReference type="Proteomes" id="UP001189429">
    <property type="component" value="Unassembled WGS sequence"/>
</dbReference>
<evidence type="ECO:0000313" key="1">
    <source>
        <dbReference type="EMBL" id="CAK0892718.1"/>
    </source>
</evidence>
<organism evidence="1 2">
    <name type="scientific">Prorocentrum cordatum</name>
    <dbReference type="NCBI Taxonomy" id="2364126"/>
    <lineage>
        <taxon>Eukaryota</taxon>
        <taxon>Sar</taxon>
        <taxon>Alveolata</taxon>
        <taxon>Dinophyceae</taxon>
        <taxon>Prorocentrales</taxon>
        <taxon>Prorocentraceae</taxon>
        <taxon>Prorocentrum</taxon>
    </lineage>
</organism>
<dbReference type="EMBL" id="CAUYUJ010019655">
    <property type="protein sequence ID" value="CAK0892718.1"/>
    <property type="molecule type" value="Genomic_DNA"/>
</dbReference>
<accession>A0ABN9X486</accession>
<feature type="non-terminal residue" evidence="1">
    <location>
        <position position="1"/>
    </location>
</feature>